<dbReference type="InterPro" id="IPR012132">
    <property type="entry name" value="GMC_OxRdtase"/>
</dbReference>
<evidence type="ECO:0000256" key="4">
    <source>
        <dbReference type="ARBA" id="ARBA00022827"/>
    </source>
</evidence>
<comment type="similarity">
    <text evidence="2">Belongs to the GMC oxidoreductase family.</text>
</comment>
<proteinExistence type="inferred from homology"/>
<dbReference type="Pfam" id="PF00732">
    <property type="entry name" value="GMC_oxred_N"/>
    <property type="match status" value="1"/>
</dbReference>
<keyword evidence="4" id="KW-0274">FAD</keyword>
<dbReference type="SUPFAM" id="SSF54373">
    <property type="entry name" value="FAD-linked reductases, C-terminal domain"/>
    <property type="match status" value="1"/>
</dbReference>
<dbReference type="Pfam" id="PF05199">
    <property type="entry name" value="GMC_oxred_C"/>
    <property type="match status" value="1"/>
</dbReference>
<dbReference type="Gene3D" id="3.50.50.60">
    <property type="entry name" value="FAD/NAD(P)-binding domain"/>
    <property type="match status" value="1"/>
</dbReference>
<dbReference type="PANTHER" id="PTHR11552">
    <property type="entry name" value="GLUCOSE-METHANOL-CHOLINE GMC OXIDOREDUCTASE"/>
    <property type="match status" value="1"/>
</dbReference>
<dbReference type="Proteomes" id="UP000660885">
    <property type="component" value="Unassembled WGS sequence"/>
</dbReference>
<organism evidence="6 7">
    <name type="scientific">Belnapia arida</name>
    <dbReference type="NCBI Taxonomy" id="2804533"/>
    <lineage>
        <taxon>Bacteria</taxon>
        <taxon>Pseudomonadati</taxon>
        <taxon>Pseudomonadota</taxon>
        <taxon>Alphaproteobacteria</taxon>
        <taxon>Acetobacterales</taxon>
        <taxon>Roseomonadaceae</taxon>
        <taxon>Belnapia</taxon>
    </lineage>
</organism>
<feature type="domain" description="Glucose-methanol-choline oxidoreductase N-terminal" evidence="5">
    <location>
        <begin position="255"/>
        <end position="269"/>
    </location>
</feature>
<dbReference type="SUPFAM" id="SSF51905">
    <property type="entry name" value="FAD/NAD(P)-binding domain"/>
    <property type="match status" value="1"/>
</dbReference>
<dbReference type="PROSITE" id="PS00624">
    <property type="entry name" value="GMC_OXRED_2"/>
    <property type="match status" value="1"/>
</dbReference>
<dbReference type="RefSeq" id="WP_202835712.1">
    <property type="nucleotide sequence ID" value="NZ_JAETWB010000069.1"/>
</dbReference>
<evidence type="ECO:0000256" key="1">
    <source>
        <dbReference type="ARBA" id="ARBA00001974"/>
    </source>
</evidence>
<protein>
    <submittedName>
        <fullName evidence="6">GMC family oxidoreductase N-terminal domain-containing protein</fullName>
    </submittedName>
</protein>
<sequence>MQADYVIVGAGSAGCVLANRLTEDPATRVILIEAGGRDWHPLIHIPAGYMKLLQHPTLTWGFKADKEAGLNGREIPYPRGKVLGGSSSINGMIYIRSQPEDYDHWSQLGNRSWSSEDVMPLFRKSERWEGPADAVHSQDGPLFTSRTRDQPELCQAAIRAGTELGWEQRDDLNNLPHGLGEHIGWVQQTRGGRRRASAARSYLRPALRRPNLRVVTHALVHRVLLEGTRAVGVEFSRGGTVERAMAGAEVILSAGAIGSPHILQLSGIGDPEHLGRIGISVGHALPGVGRAFQDHFLVRVQAEVRDIATLNERSRGLRFAGEVLKYVAAGRGMLTYAASLIAASMKVQPESATPDVQALFASASYAPGVSRQLDTKPGMTSGLWQMRPESRGQVLARTADPHDQPSINPNYLAEDRDRRTIVAGMRRVRDWFNAPALRRYLVAETLPGPEVRTDDELLAYARQTGTTVFHASCSCRMGPDAMAVVDDQLRVCGLQGLRVIDASVMPAVTSTNTNAPTIMIAEKGAMLVRAAARHRQAVPA</sequence>
<evidence type="ECO:0000313" key="6">
    <source>
        <dbReference type="EMBL" id="MBL6082436.1"/>
    </source>
</evidence>
<dbReference type="Gene3D" id="3.30.560.10">
    <property type="entry name" value="Glucose Oxidase, domain 3"/>
    <property type="match status" value="1"/>
</dbReference>
<comment type="cofactor">
    <cofactor evidence="1">
        <name>FAD</name>
        <dbReference type="ChEBI" id="CHEBI:57692"/>
    </cofactor>
</comment>
<dbReference type="EMBL" id="JAETWB010000069">
    <property type="protein sequence ID" value="MBL6082436.1"/>
    <property type="molecule type" value="Genomic_DNA"/>
</dbReference>
<dbReference type="PIRSF" id="PIRSF000137">
    <property type="entry name" value="Alcohol_oxidase"/>
    <property type="match status" value="1"/>
</dbReference>
<keyword evidence="7" id="KW-1185">Reference proteome</keyword>
<evidence type="ECO:0000313" key="7">
    <source>
        <dbReference type="Proteomes" id="UP000660885"/>
    </source>
</evidence>
<name>A0ABS1UGM7_9PROT</name>
<dbReference type="PANTHER" id="PTHR11552:SF147">
    <property type="entry name" value="CHOLINE DEHYDROGENASE, MITOCHONDRIAL"/>
    <property type="match status" value="1"/>
</dbReference>
<evidence type="ECO:0000256" key="2">
    <source>
        <dbReference type="ARBA" id="ARBA00010790"/>
    </source>
</evidence>
<evidence type="ECO:0000256" key="3">
    <source>
        <dbReference type="ARBA" id="ARBA00022630"/>
    </source>
</evidence>
<gene>
    <name evidence="6" type="ORF">JMJ56_31195</name>
</gene>
<dbReference type="InterPro" id="IPR007867">
    <property type="entry name" value="GMC_OxRtase_C"/>
</dbReference>
<evidence type="ECO:0000259" key="5">
    <source>
        <dbReference type="PROSITE" id="PS00624"/>
    </source>
</evidence>
<comment type="caution">
    <text evidence="6">The sequence shown here is derived from an EMBL/GenBank/DDBJ whole genome shotgun (WGS) entry which is preliminary data.</text>
</comment>
<keyword evidence="3" id="KW-0285">Flavoprotein</keyword>
<dbReference type="InterPro" id="IPR000172">
    <property type="entry name" value="GMC_OxRdtase_N"/>
</dbReference>
<accession>A0ABS1UGM7</accession>
<reference evidence="6 7" key="1">
    <citation type="submission" date="2021-01" db="EMBL/GenBank/DDBJ databases">
        <title>Belnapia mucosa sp. nov. and Belnapia arida sp. nov., isolated from the Tabernas Desert (Almeria, Spain).</title>
        <authorList>
            <person name="Molina-Menor E."/>
            <person name="Vidal-Verdu A."/>
            <person name="Calonge A."/>
            <person name="Satari L."/>
            <person name="Pereto J."/>
            <person name="Porcar M."/>
        </authorList>
    </citation>
    <scope>NUCLEOTIDE SEQUENCE [LARGE SCALE GENOMIC DNA]</scope>
    <source>
        <strain evidence="6 7">T18</strain>
    </source>
</reference>
<dbReference type="InterPro" id="IPR036188">
    <property type="entry name" value="FAD/NAD-bd_sf"/>
</dbReference>